<dbReference type="SFLD" id="SFLDS00029">
    <property type="entry name" value="Radical_SAM"/>
    <property type="match status" value="1"/>
</dbReference>
<sequence length="301" mass="34189">MSNLDILRSCSLCPRNCGVNRTGGEIGFCSASDKIKVSKVSKHFWEEPCISGENGSGTIFFSNCNLKCVFCQNYKISTEGFGKEISIERLSSIFLEQQSRNVNNINLVTPTHYIPQIIEAIKLAKSKGLTLPIVYNSNGYEDVNAIKMLNGYVDVYLPDLKYFSDKYAVKYSKAPNYFTVATNVIDEMFSQVGEPVFNENGLIKKGVIIRHLMLPGLLFDSKKIVDYVYKKYNDKVFLSLMNQYTPFYNCSEYEELTKPLNPKHYESLIDYCVDLGYKNAFIQEEGTCKESFIPDFNLDGV</sequence>
<keyword evidence="8" id="KW-1185">Reference proteome</keyword>
<evidence type="ECO:0000259" key="6">
    <source>
        <dbReference type="Pfam" id="PF04055"/>
    </source>
</evidence>
<comment type="cofactor">
    <cofactor evidence="5">
        <name>[4Fe-4S] cluster</name>
        <dbReference type="ChEBI" id="CHEBI:49883"/>
    </cofactor>
    <text evidence="5">Binds 1 [4Fe-4S] cluster. The cluster is coordinated with 3 cysteines and an exchangeable S-adenosyl-L-methionine.</text>
</comment>
<dbReference type="PANTHER" id="PTHR43075">
    <property type="entry name" value="FORMATE LYASE ACTIVATING ENZYME, PUTATIVE (AFU_ORTHOLOGUE AFUA_2G15630)-RELATED"/>
    <property type="match status" value="1"/>
</dbReference>
<dbReference type="InterPro" id="IPR007197">
    <property type="entry name" value="rSAM"/>
</dbReference>
<keyword evidence="2 5" id="KW-0479">Metal-binding</keyword>
<name>A0A6M0H6D7_9CLOT</name>
<evidence type="ECO:0000313" key="7">
    <source>
        <dbReference type="EMBL" id="NEU06199.1"/>
    </source>
</evidence>
<dbReference type="Proteomes" id="UP000481872">
    <property type="component" value="Unassembled WGS sequence"/>
</dbReference>
<dbReference type="CDD" id="cd01335">
    <property type="entry name" value="Radical_SAM"/>
    <property type="match status" value="1"/>
</dbReference>
<evidence type="ECO:0000256" key="1">
    <source>
        <dbReference type="ARBA" id="ARBA00022691"/>
    </source>
</evidence>
<dbReference type="GO" id="GO:0003824">
    <property type="term" value="F:catalytic activity"/>
    <property type="evidence" value="ECO:0007669"/>
    <property type="project" value="InterPro"/>
</dbReference>
<dbReference type="Pfam" id="PF04055">
    <property type="entry name" value="Radical_SAM"/>
    <property type="match status" value="1"/>
</dbReference>
<dbReference type="SUPFAM" id="SSF102114">
    <property type="entry name" value="Radical SAM enzymes"/>
    <property type="match status" value="1"/>
</dbReference>
<dbReference type="PANTHER" id="PTHR43075:SF1">
    <property type="entry name" value="FORMATE LYASE ACTIVATING ENZYME, PUTATIVE (AFU_ORTHOLOGUE AFUA_2G15630)-RELATED"/>
    <property type="match status" value="1"/>
</dbReference>
<dbReference type="GO" id="GO:0051536">
    <property type="term" value="F:iron-sulfur cluster binding"/>
    <property type="evidence" value="ECO:0007669"/>
    <property type="project" value="UniProtKB-KW"/>
</dbReference>
<keyword evidence="3 5" id="KW-0408">Iron</keyword>
<feature type="binding site" evidence="5">
    <location>
        <position position="68"/>
    </location>
    <ligand>
        <name>[4Fe-4S] cluster</name>
        <dbReference type="ChEBI" id="CHEBI:49883"/>
        <note>4Fe-4S-S-AdoMet</note>
    </ligand>
</feature>
<dbReference type="InterPro" id="IPR013785">
    <property type="entry name" value="Aldolase_TIM"/>
</dbReference>
<proteinExistence type="predicted"/>
<dbReference type="InterPro" id="IPR058240">
    <property type="entry name" value="rSAM_sf"/>
</dbReference>
<dbReference type="AlphaFoldDB" id="A0A6M0H6D7"/>
<keyword evidence="4 5" id="KW-0411">Iron-sulfur</keyword>
<reference evidence="7 8" key="1">
    <citation type="submission" date="2020-02" db="EMBL/GenBank/DDBJ databases">
        <title>Genome assembly of a novel Clostridium senegalense strain.</title>
        <authorList>
            <person name="Gupta T.B."/>
            <person name="Jauregui R."/>
            <person name="Maclean P."/>
            <person name="Nawarathana A."/>
            <person name="Brightwell G."/>
        </authorList>
    </citation>
    <scope>NUCLEOTIDE SEQUENCE [LARGE SCALE GENOMIC DNA]</scope>
    <source>
        <strain evidence="7 8">AGRFS4</strain>
    </source>
</reference>
<protein>
    <submittedName>
        <fullName evidence="7">Radical SAM protein</fullName>
    </submittedName>
</protein>
<evidence type="ECO:0000256" key="3">
    <source>
        <dbReference type="ARBA" id="ARBA00023004"/>
    </source>
</evidence>
<feature type="domain" description="Radical SAM core" evidence="6">
    <location>
        <begin position="59"/>
        <end position="171"/>
    </location>
</feature>
<evidence type="ECO:0000256" key="2">
    <source>
        <dbReference type="ARBA" id="ARBA00022723"/>
    </source>
</evidence>
<dbReference type="InterPro" id="IPR040085">
    <property type="entry name" value="MJ0674-like"/>
</dbReference>
<feature type="binding site" evidence="5">
    <location>
        <position position="71"/>
    </location>
    <ligand>
        <name>[4Fe-4S] cluster</name>
        <dbReference type="ChEBI" id="CHEBI:49883"/>
        <note>4Fe-4S-S-AdoMet</note>
    </ligand>
</feature>
<comment type="caution">
    <text evidence="7">The sequence shown here is derived from an EMBL/GenBank/DDBJ whole genome shotgun (WGS) entry which is preliminary data.</text>
</comment>
<dbReference type="RefSeq" id="WP_199870730.1">
    <property type="nucleotide sequence ID" value="NZ_JAAGPU010000036.1"/>
</dbReference>
<evidence type="ECO:0000256" key="4">
    <source>
        <dbReference type="ARBA" id="ARBA00023014"/>
    </source>
</evidence>
<dbReference type="Gene3D" id="3.20.20.70">
    <property type="entry name" value="Aldolase class I"/>
    <property type="match status" value="1"/>
</dbReference>
<dbReference type="PIRSF" id="PIRSF004869">
    <property type="entry name" value="PflX_prd"/>
    <property type="match status" value="1"/>
</dbReference>
<keyword evidence="1 5" id="KW-0949">S-adenosyl-L-methionine</keyword>
<organism evidence="7 8">
    <name type="scientific">Clostridium senegalense</name>
    <dbReference type="NCBI Taxonomy" id="1465809"/>
    <lineage>
        <taxon>Bacteria</taxon>
        <taxon>Bacillati</taxon>
        <taxon>Bacillota</taxon>
        <taxon>Clostridia</taxon>
        <taxon>Eubacteriales</taxon>
        <taxon>Clostridiaceae</taxon>
        <taxon>Clostridium</taxon>
    </lineage>
</organism>
<evidence type="ECO:0000313" key="8">
    <source>
        <dbReference type="Proteomes" id="UP000481872"/>
    </source>
</evidence>
<dbReference type="GO" id="GO:0046872">
    <property type="term" value="F:metal ion binding"/>
    <property type="evidence" value="ECO:0007669"/>
    <property type="project" value="UniProtKB-KW"/>
</dbReference>
<gene>
    <name evidence="7" type="ORF">G3M99_15335</name>
</gene>
<evidence type="ECO:0000256" key="5">
    <source>
        <dbReference type="PIRSR" id="PIRSR004869-50"/>
    </source>
</evidence>
<dbReference type="InterPro" id="IPR016431">
    <property type="entry name" value="Pyrv-formate_lyase-activ_prd"/>
</dbReference>
<accession>A0A6M0H6D7</accession>
<dbReference type="SFLD" id="SFLDG01099">
    <property type="entry name" value="Uncharacterised_Radical_SAM_Su"/>
    <property type="match status" value="1"/>
</dbReference>
<dbReference type="EMBL" id="JAAGPU010000036">
    <property type="protein sequence ID" value="NEU06199.1"/>
    <property type="molecule type" value="Genomic_DNA"/>
</dbReference>
<feature type="binding site" evidence="5">
    <location>
        <position position="64"/>
    </location>
    <ligand>
        <name>[4Fe-4S] cluster</name>
        <dbReference type="ChEBI" id="CHEBI:49883"/>
        <note>4Fe-4S-S-AdoMet</note>
    </ligand>
</feature>